<protein>
    <recommendedName>
        <fullName evidence="2">TfoX N-terminal domain-containing protein</fullName>
    </recommendedName>
</protein>
<name>A0A3B0WDS4_9ZZZZ</name>
<dbReference type="EMBL" id="UOFC01000235">
    <property type="protein sequence ID" value="VAW48837.1"/>
    <property type="molecule type" value="Genomic_DNA"/>
</dbReference>
<evidence type="ECO:0000313" key="1">
    <source>
        <dbReference type="EMBL" id="VAW48837.1"/>
    </source>
</evidence>
<dbReference type="AlphaFoldDB" id="A0A3B0WDS4"/>
<gene>
    <name evidence="1" type="ORF">MNBD_GAMMA03-2021</name>
</gene>
<reference evidence="1" key="1">
    <citation type="submission" date="2018-06" db="EMBL/GenBank/DDBJ databases">
        <authorList>
            <person name="Zhirakovskaya E."/>
        </authorList>
    </citation>
    <scope>NUCLEOTIDE SEQUENCE</scope>
</reference>
<proteinExistence type="predicted"/>
<evidence type="ECO:0008006" key="2">
    <source>
        <dbReference type="Google" id="ProtNLM"/>
    </source>
</evidence>
<accession>A0A3B0WDS4</accession>
<organism evidence="1">
    <name type="scientific">hydrothermal vent metagenome</name>
    <dbReference type="NCBI Taxonomy" id="652676"/>
    <lineage>
        <taxon>unclassified sequences</taxon>
        <taxon>metagenomes</taxon>
        <taxon>ecological metagenomes</taxon>
    </lineage>
</organism>
<sequence>MSDETMAFFWELAEPLLAEESIVKGTMMGFPCLRVNGEFFASVERKTGNLIVKLPATRVLDLIETEVGNPFAPAGRRFKEWASIPNRDAALWQQLINDARAFVEGNL</sequence>